<dbReference type="InParanoid" id="M1B5H5"/>
<dbReference type="EnsemblPlants" id="PGSC0003DMT400037507">
    <property type="protein sequence ID" value="PGSC0003DMT400037507"/>
    <property type="gene ID" value="PGSC0003DMG400014470"/>
</dbReference>
<feature type="chain" id="PRO_5004013224" evidence="2">
    <location>
        <begin position="25"/>
        <end position="463"/>
    </location>
</feature>
<protein>
    <submittedName>
        <fullName evidence="3">MtN19</fullName>
    </submittedName>
</protein>
<evidence type="ECO:0000256" key="1">
    <source>
        <dbReference type="SAM" id="Phobius"/>
    </source>
</evidence>
<feature type="signal peptide" evidence="2">
    <location>
        <begin position="1"/>
        <end position="24"/>
    </location>
</feature>
<evidence type="ECO:0000256" key="2">
    <source>
        <dbReference type="SAM" id="SignalP"/>
    </source>
</evidence>
<dbReference type="Pfam" id="PF07712">
    <property type="entry name" value="SURNod19"/>
    <property type="match status" value="1"/>
</dbReference>
<dbReference type="InterPro" id="IPR011692">
    <property type="entry name" value="Stress_up-reg_Nod19"/>
</dbReference>
<gene>
    <name evidence="3" type="primary">LOC102603832</name>
</gene>
<dbReference type="STRING" id="4113.M1B5H5"/>
<reference evidence="3" key="2">
    <citation type="submission" date="2015-06" db="UniProtKB">
        <authorList>
            <consortium name="EnsemblPlants"/>
        </authorList>
    </citation>
    <scope>IDENTIFICATION</scope>
    <source>
        <strain evidence="3">DM1-3 516 R44</strain>
    </source>
</reference>
<dbReference type="PANTHER" id="PTHR33390">
    <property type="entry name" value="STRESS UP-REGULATED NOD 19 PROTEIN"/>
    <property type="match status" value="1"/>
</dbReference>
<sequence length="463" mass="51185">MSPSSNYQLFSLVSILLLITVDQSSQSQATQENGVKVGVFLSPAFVLEPGSVSNKFYYNIGFPKGHIAIKSFDAEVVDEAGNSVPLYETYLHHWVVSRYFNRKGVEVAKYHYDLGYDQSDSIIKSNSGICGGVLNTVYFGVGPETRKTIIYIPDPYRIEVGNPVEVPPRYEEKRMLNLHAIDTRGAEDRLGCTECRCDLYNVTKDENNRDIEPDYIGGSRCCYNGTRCKVKDGFQGSKRNLYLKYTVKYIDWDASIVPVNIYLLDITDTWKKQEKSNATVARHHCKIKYLVESCAASVANVDCTHTKKISTIFPSGGDLIYGVAHQHIGGTGMALHGEEGHVICSSLPIYGKGKEPGYEAGYIVGMSSFYPRPGSIKISEGETITLLSNYSNDQRQTGVLGLFYLLVAEPSPKPNSILHSADGTGAIVIMQNVIGALEVFGIALLVGAAVIYQRRNKRDQEGY</sequence>
<keyword evidence="1" id="KW-1133">Transmembrane helix</keyword>
<keyword evidence="1" id="KW-0812">Transmembrane</keyword>
<feature type="transmembrane region" description="Helical" evidence="1">
    <location>
        <begin position="433"/>
        <end position="452"/>
    </location>
</feature>
<dbReference type="Proteomes" id="UP000011115">
    <property type="component" value="Unassembled WGS sequence"/>
</dbReference>
<keyword evidence="1" id="KW-0472">Membrane</keyword>
<dbReference type="HOGENOM" id="CLU_037268_0_0_1"/>
<dbReference type="eggNOG" id="ENOG502QRR9">
    <property type="taxonomic scope" value="Eukaryota"/>
</dbReference>
<dbReference type="Gramene" id="PGSC0003DMT400037507">
    <property type="protein sequence ID" value="PGSC0003DMT400037507"/>
    <property type="gene ID" value="PGSC0003DMG400014470"/>
</dbReference>
<dbReference type="PANTHER" id="PTHR33390:SF9">
    <property type="entry name" value="STRESS UP-REGULATED NOD 19 PROTEIN"/>
    <property type="match status" value="1"/>
</dbReference>
<reference evidence="4" key="1">
    <citation type="journal article" date="2011" name="Nature">
        <title>Genome sequence and analysis of the tuber crop potato.</title>
        <authorList>
            <consortium name="The Potato Genome Sequencing Consortium"/>
        </authorList>
    </citation>
    <scope>NUCLEOTIDE SEQUENCE [LARGE SCALE GENOMIC DNA]</scope>
    <source>
        <strain evidence="4">cv. DM1-3 516 R44</strain>
    </source>
</reference>
<organism evidence="3 4">
    <name type="scientific">Solanum tuberosum</name>
    <name type="common">Potato</name>
    <dbReference type="NCBI Taxonomy" id="4113"/>
    <lineage>
        <taxon>Eukaryota</taxon>
        <taxon>Viridiplantae</taxon>
        <taxon>Streptophyta</taxon>
        <taxon>Embryophyta</taxon>
        <taxon>Tracheophyta</taxon>
        <taxon>Spermatophyta</taxon>
        <taxon>Magnoliopsida</taxon>
        <taxon>eudicotyledons</taxon>
        <taxon>Gunneridae</taxon>
        <taxon>Pentapetalae</taxon>
        <taxon>asterids</taxon>
        <taxon>lamiids</taxon>
        <taxon>Solanales</taxon>
        <taxon>Solanaceae</taxon>
        <taxon>Solanoideae</taxon>
        <taxon>Solaneae</taxon>
        <taxon>Solanum</taxon>
    </lineage>
</organism>
<keyword evidence="2" id="KW-0732">Signal</keyword>
<accession>M1B5H5</accession>
<dbReference type="FunCoup" id="M1B5H5">
    <property type="interactions" value="322"/>
</dbReference>
<dbReference type="PaxDb" id="4113-PGSC0003DMT400037507"/>
<dbReference type="OMA" id="MDWTEAI"/>
<dbReference type="AlphaFoldDB" id="M1B5H5"/>
<name>M1B5H5_SOLTU</name>
<keyword evidence="4" id="KW-1185">Reference proteome</keyword>
<evidence type="ECO:0000313" key="3">
    <source>
        <dbReference type="EnsemblPlants" id="PGSC0003DMT400037507"/>
    </source>
</evidence>
<evidence type="ECO:0000313" key="4">
    <source>
        <dbReference type="Proteomes" id="UP000011115"/>
    </source>
</evidence>
<proteinExistence type="predicted"/>